<comment type="subcellular location">
    <subcellularLocation>
        <location evidence="1">Mitochondrion inner membrane</location>
        <topology evidence="1">Peripheral membrane protein</topology>
        <orientation evidence="1">Matrix side</orientation>
    </subcellularLocation>
</comment>
<dbReference type="RefSeq" id="XP_020050596.1">
    <property type="nucleotide sequence ID" value="XM_020192491.1"/>
</dbReference>
<accession>A0A1D2VRS1</accession>
<dbReference type="GO" id="GO:0008121">
    <property type="term" value="F:quinol-cytochrome-c reductase activity"/>
    <property type="evidence" value="ECO:0007669"/>
    <property type="project" value="EnsemblFungi"/>
</dbReference>
<comment type="function">
    <text evidence="9">Component of the ubiquinol-cytochrome c oxidoreductase, a multisubunit transmembrane complex that is part of the mitochondrial electron transport chain which drives oxidative phosphorylation.</text>
</comment>
<evidence type="ECO:0000313" key="11">
    <source>
        <dbReference type="Proteomes" id="UP000095038"/>
    </source>
</evidence>
<dbReference type="PANTHER" id="PTHR12022:SF0">
    <property type="entry name" value="CYTOCHROME B-C1 COMPLEX SUBUNIT 7"/>
    <property type="match status" value="1"/>
</dbReference>
<evidence type="ECO:0000313" key="10">
    <source>
        <dbReference type="EMBL" id="ODV64289.1"/>
    </source>
</evidence>
<evidence type="ECO:0000256" key="1">
    <source>
        <dbReference type="ARBA" id="ARBA00004443"/>
    </source>
</evidence>
<proteinExistence type="inferred from homology"/>
<evidence type="ECO:0000256" key="4">
    <source>
        <dbReference type="ARBA" id="ARBA00022660"/>
    </source>
</evidence>
<dbReference type="FunFam" id="1.10.1090.10:FF:000001">
    <property type="entry name" value="Cytochrome b-c1 complex subunit 7"/>
    <property type="match status" value="1"/>
</dbReference>
<keyword evidence="8 9" id="KW-0472">Membrane</keyword>
<dbReference type="GeneID" id="30966127"/>
<keyword evidence="3 9" id="KW-0813">Transport</keyword>
<protein>
    <recommendedName>
        <fullName evidence="9">Cytochrome b-c1 complex subunit 7</fullName>
    </recommendedName>
</protein>
<keyword evidence="5 9" id="KW-0999">Mitochondrion inner membrane</keyword>
<dbReference type="PIRSF" id="PIRSF000022">
    <property type="entry name" value="Bc1_14K"/>
    <property type="match status" value="1"/>
</dbReference>
<gene>
    <name evidence="10" type="ORF">ASCRUDRAFT_73944</name>
</gene>
<evidence type="ECO:0000256" key="3">
    <source>
        <dbReference type="ARBA" id="ARBA00022448"/>
    </source>
</evidence>
<keyword evidence="7 9" id="KW-0496">Mitochondrion</keyword>
<dbReference type="InterPro" id="IPR036544">
    <property type="entry name" value="QCR7_sf"/>
</dbReference>
<dbReference type="PANTHER" id="PTHR12022">
    <property type="entry name" value="UBIQUINOL-CYTOCHROME C REDUCTASE COMPLEX 14 KD PROTEIN"/>
    <property type="match status" value="1"/>
</dbReference>
<dbReference type="FunCoup" id="A0A1D2VRS1">
    <property type="interactions" value="210"/>
</dbReference>
<evidence type="ECO:0000256" key="9">
    <source>
        <dbReference type="PIRNR" id="PIRNR000022"/>
    </source>
</evidence>
<dbReference type="Proteomes" id="UP000095038">
    <property type="component" value="Unassembled WGS sequence"/>
</dbReference>
<dbReference type="SUPFAM" id="SSF81524">
    <property type="entry name" value="14 kDa protein of cytochrome bc1 complex (Ubiquinol-cytochrome c reductase)"/>
    <property type="match status" value="1"/>
</dbReference>
<evidence type="ECO:0000256" key="8">
    <source>
        <dbReference type="ARBA" id="ARBA00023136"/>
    </source>
</evidence>
<dbReference type="EMBL" id="KV454475">
    <property type="protein sequence ID" value="ODV64289.1"/>
    <property type="molecule type" value="Genomic_DNA"/>
</dbReference>
<dbReference type="GO" id="GO:0099617">
    <property type="term" value="C:matrix side of mitochondrial inner membrane"/>
    <property type="evidence" value="ECO:0007669"/>
    <property type="project" value="EnsemblFungi"/>
</dbReference>
<organism evidence="10 11">
    <name type="scientific">Ascoidea rubescens DSM 1968</name>
    <dbReference type="NCBI Taxonomy" id="1344418"/>
    <lineage>
        <taxon>Eukaryota</taxon>
        <taxon>Fungi</taxon>
        <taxon>Dikarya</taxon>
        <taxon>Ascomycota</taxon>
        <taxon>Saccharomycotina</taxon>
        <taxon>Saccharomycetes</taxon>
        <taxon>Ascoideaceae</taxon>
        <taxon>Ascoidea</taxon>
    </lineage>
</organism>
<dbReference type="AlphaFoldDB" id="A0A1D2VRS1"/>
<dbReference type="InterPro" id="IPR003197">
    <property type="entry name" value="QCR7"/>
</dbReference>
<dbReference type="Gene3D" id="1.10.1090.10">
    <property type="entry name" value="Cytochrome b-c1 complex subunit 7"/>
    <property type="match status" value="1"/>
</dbReference>
<evidence type="ECO:0000256" key="2">
    <source>
        <dbReference type="ARBA" id="ARBA00008554"/>
    </source>
</evidence>
<dbReference type="InParanoid" id="A0A1D2VRS1"/>
<keyword evidence="4 9" id="KW-0679">Respiratory chain</keyword>
<dbReference type="STRING" id="1344418.A0A1D2VRS1"/>
<evidence type="ECO:0000256" key="7">
    <source>
        <dbReference type="ARBA" id="ARBA00023128"/>
    </source>
</evidence>
<evidence type="ECO:0000256" key="5">
    <source>
        <dbReference type="ARBA" id="ARBA00022792"/>
    </source>
</evidence>
<keyword evidence="6 9" id="KW-0249">Electron transport</keyword>
<sequence length="130" mass="14616">MATLTSVVKVTDFILKTPVLAKAFVPLGKLFCEYAGYRQMGLRFDDLIAEESDVMQTAIRRLPPSESYARNFRMLTAHQCSFTHHLLPASKQLKAEDDIPYLTPYILEAEAEAAERELLDNIVVTPKAAK</sequence>
<comment type="similarity">
    <text evidence="2 9">Belongs to the UQCRB/QCR7 family.</text>
</comment>
<dbReference type="OrthoDB" id="425749at2759"/>
<dbReference type="GO" id="GO:0045275">
    <property type="term" value="C:respiratory chain complex III"/>
    <property type="evidence" value="ECO:0007669"/>
    <property type="project" value="EnsemblFungi"/>
</dbReference>
<keyword evidence="11" id="KW-1185">Reference proteome</keyword>
<dbReference type="GO" id="GO:0006122">
    <property type="term" value="P:mitochondrial electron transport, ubiquinol to cytochrome c"/>
    <property type="evidence" value="ECO:0007669"/>
    <property type="project" value="EnsemblFungi"/>
</dbReference>
<reference evidence="11" key="1">
    <citation type="submission" date="2016-05" db="EMBL/GenBank/DDBJ databases">
        <title>Comparative genomics of biotechnologically important yeasts.</title>
        <authorList>
            <consortium name="DOE Joint Genome Institute"/>
            <person name="Riley R."/>
            <person name="Haridas S."/>
            <person name="Wolfe K.H."/>
            <person name="Lopes M.R."/>
            <person name="Hittinger C.T."/>
            <person name="Goker M."/>
            <person name="Salamov A."/>
            <person name="Wisecaver J."/>
            <person name="Long T.M."/>
            <person name="Aerts A.L."/>
            <person name="Barry K."/>
            <person name="Choi C."/>
            <person name="Clum A."/>
            <person name="Coughlan A.Y."/>
            <person name="Deshpande S."/>
            <person name="Douglass A.P."/>
            <person name="Hanson S.J."/>
            <person name="Klenk H.-P."/>
            <person name="Labutti K."/>
            <person name="Lapidus A."/>
            <person name="Lindquist E."/>
            <person name="Lipzen A."/>
            <person name="Meier-Kolthoff J.P."/>
            <person name="Ohm R.A."/>
            <person name="Otillar R.P."/>
            <person name="Pangilinan J."/>
            <person name="Peng Y."/>
            <person name="Rokas A."/>
            <person name="Rosa C.A."/>
            <person name="Scheuner C."/>
            <person name="Sibirny A.A."/>
            <person name="Slot J.C."/>
            <person name="Stielow J.B."/>
            <person name="Sun H."/>
            <person name="Kurtzman C.P."/>
            <person name="Blackwell M."/>
            <person name="Grigoriev I.V."/>
            <person name="Jeffries T.W."/>
        </authorList>
    </citation>
    <scope>NUCLEOTIDE SEQUENCE [LARGE SCALE GENOMIC DNA]</scope>
    <source>
        <strain evidence="11">DSM 1968</strain>
    </source>
</reference>
<evidence type="ECO:0000256" key="6">
    <source>
        <dbReference type="ARBA" id="ARBA00022982"/>
    </source>
</evidence>
<dbReference type="GO" id="GO:0034551">
    <property type="term" value="P:mitochondrial respiratory chain complex III assembly"/>
    <property type="evidence" value="ECO:0007669"/>
    <property type="project" value="EnsemblFungi"/>
</dbReference>
<dbReference type="Pfam" id="PF02271">
    <property type="entry name" value="UCR_14kD"/>
    <property type="match status" value="1"/>
</dbReference>
<name>A0A1D2VRS1_9ASCO</name>